<dbReference type="Proteomes" id="UP001487740">
    <property type="component" value="Unassembled WGS sequence"/>
</dbReference>
<gene>
    <name evidence="1" type="ORF">O3P69_007533</name>
</gene>
<dbReference type="AlphaFoldDB" id="A0AAW0UX74"/>
<evidence type="ECO:0000313" key="2">
    <source>
        <dbReference type="Proteomes" id="UP001487740"/>
    </source>
</evidence>
<organism evidence="1 2">
    <name type="scientific">Scylla paramamosain</name>
    <name type="common">Mud crab</name>
    <dbReference type="NCBI Taxonomy" id="85552"/>
    <lineage>
        <taxon>Eukaryota</taxon>
        <taxon>Metazoa</taxon>
        <taxon>Ecdysozoa</taxon>
        <taxon>Arthropoda</taxon>
        <taxon>Crustacea</taxon>
        <taxon>Multicrustacea</taxon>
        <taxon>Malacostraca</taxon>
        <taxon>Eumalacostraca</taxon>
        <taxon>Eucarida</taxon>
        <taxon>Decapoda</taxon>
        <taxon>Pleocyemata</taxon>
        <taxon>Brachyura</taxon>
        <taxon>Eubrachyura</taxon>
        <taxon>Portunoidea</taxon>
        <taxon>Portunidae</taxon>
        <taxon>Portuninae</taxon>
        <taxon>Scylla</taxon>
    </lineage>
</organism>
<protein>
    <submittedName>
        <fullName evidence="1">Uncharacterized protein</fullName>
    </submittedName>
</protein>
<reference evidence="1 2" key="1">
    <citation type="submission" date="2023-03" db="EMBL/GenBank/DDBJ databases">
        <title>High-quality genome of Scylla paramamosain provides insights in environmental adaptation.</title>
        <authorList>
            <person name="Zhang L."/>
        </authorList>
    </citation>
    <scope>NUCLEOTIDE SEQUENCE [LARGE SCALE GENOMIC DNA]</scope>
    <source>
        <strain evidence="1">LZ_2023a</strain>
        <tissue evidence="1">Muscle</tissue>
    </source>
</reference>
<dbReference type="EMBL" id="JARAKH010000004">
    <property type="protein sequence ID" value="KAK8404274.1"/>
    <property type="molecule type" value="Genomic_DNA"/>
</dbReference>
<evidence type="ECO:0000313" key="1">
    <source>
        <dbReference type="EMBL" id="KAK8404274.1"/>
    </source>
</evidence>
<accession>A0AAW0UX74</accession>
<name>A0AAW0UX74_SCYPA</name>
<comment type="caution">
    <text evidence="1">The sequence shown here is derived from an EMBL/GenBank/DDBJ whole genome shotgun (WGS) entry which is preliminary data.</text>
</comment>
<sequence length="132" mass="14388">MLPGISECCRGAHARGPVKAGGAVSSCQGLTFAVRFEERFGGGDLKGNSSKLSVRLRLQGDRLLSENGRRRLRDAQEKRVAETGGVGGQIRLGGGAKNTWGDLTLNWGRRESQEGDTFNYQALLTQHRERCE</sequence>
<keyword evidence="2" id="KW-1185">Reference proteome</keyword>
<proteinExistence type="predicted"/>